<keyword evidence="1" id="KW-0472">Membrane</keyword>
<evidence type="ECO:0000313" key="2">
    <source>
        <dbReference type="EMBL" id="WXA91745.1"/>
    </source>
</evidence>
<reference evidence="2 3" key="1">
    <citation type="submission" date="2021-12" db="EMBL/GenBank/DDBJ databases">
        <title>Discovery of the Pendulisporaceae a myxobacterial family with distinct sporulation behavior and unique specialized metabolism.</title>
        <authorList>
            <person name="Garcia R."/>
            <person name="Popoff A."/>
            <person name="Bader C.D."/>
            <person name="Loehr J."/>
            <person name="Walesch S."/>
            <person name="Walt C."/>
            <person name="Boldt J."/>
            <person name="Bunk B."/>
            <person name="Haeckl F.J.F.P.J."/>
            <person name="Gunesch A.P."/>
            <person name="Birkelbach J."/>
            <person name="Nuebel U."/>
            <person name="Pietschmann T."/>
            <person name="Bach T."/>
            <person name="Mueller R."/>
        </authorList>
    </citation>
    <scope>NUCLEOTIDE SEQUENCE [LARGE SCALE GENOMIC DNA]</scope>
    <source>
        <strain evidence="2 3">MSr12523</strain>
    </source>
</reference>
<dbReference type="EMBL" id="CP089982">
    <property type="protein sequence ID" value="WXA91745.1"/>
    <property type="molecule type" value="Genomic_DNA"/>
</dbReference>
<feature type="transmembrane region" description="Helical" evidence="1">
    <location>
        <begin position="67"/>
        <end position="88"/>
    </location>
</feature>
<proteinExistence type="predicted"/>
<keyword evidence="1" id="KW-1133">Transmembrane helix</keyword>
<keyword evidence="1" id="KW-0812">Transmembrane</keyword>
<dbReference type="Pfam" id="PF03729">
    <property type="entry name" value="DUF308"/>
    <property type="match status" value="2"/>
</dbReference>
<name>A0ABZ2K3N5_9BACT</name>
<evidence type="ECO:0000256" key="1">
    <source>
        <dbReference type="SAM" id="Phobius"/>
    </source>
</evidence>
<dbReference type="InterPro" id="IPR005325">
    <property type="entry name" value="DUF308_memb"/>
</dbReference>
<gene>
    <name evidence="2" type="ORF">LZC95_35500</name>
</gene>
<keyword evidence="3" id="KW-1185">Reference proteome</keyword>
<feature type="transmembrane region" description="Helical" evidence="1">
    <location>
        <begin position="44"/>
        <end position="61"/>
    </location>
</feature>
<protein>
    <submittedName>
        <fullName evidence="2">DUF308 domain-containing protein</fullName>
    </submittedName>
</protein>
<sequence>MVALLRCDRLTLGALVMLFGVYALVDGSLAFAAAPQRRATEGEGRIEGFLGMAFGLFTIWAELSLSMFVHVVAVWAILTGVLELAAIVRLRGRSPGELSLGFAALGAIPLGVTLLVWPSEMAPLAIVALLGCYALLFGGSMLVLAFQLRKLTMHFHSRMASRGDPAIDEVAARARRARGDRCAPLAVAPKTS</sequence>
<accession>A0ABZ2K3N5</accession>
<organism evidence="2 3">
    <name type="scientific">Pendulispora brunnea</name>
    <dbReference type="NCBI Taxonomy" id="2905690"/>
    <lineage>
        <taxon>Bacteria</taxon>
        <taxon>Pseudomonadati</taxon>
        <taxon>Myxococcota</taxon>
        <taxon>Myxococcia</taxon>
        <taxon>Myxococcales</taxon>
        <taxon>Sorangiineae</taxon>
        <taxon>Pendulisporaceae</taxon>
        <taxon>Pendulispora</taxon>
    </lineage>
</organism>
<feature type="transmembrane region" description="Helical" evidence="1">
    <location>
        <begin position="12"/>
        <end position="32"/>
    </location>
</feature>
<feature type="transmembrane region" description="Helical" evidence="1">
    <location>
        <begin position="100"/>
        <end position="118"/>
    </location>
</feature>
<feature type="transmembrane region" description="Helical" evidence="1">
    <location>
        <begin position="124"/>
        <end position="148"/>
    </location>
</feature>
<dbReference type="Proteomes" id="UP001379533">
    <property type="component" value="Chromosome"/>
</dbReference>
<evidence type="ECO:0000313" key="3">
    <source>
        <dbReference type="Proteomes" id="UP001379533"/>
    </source>
</evidence>